<dbReference type="Proteomes" id="UP001596227">
    <property type="component" value="Unassembled WGS sequence"/>
</dbReference>
<comment type="caution">
    <text evidence="3">The sequence shown here is derived from an EMBL/GenBank/DDBJ whole genome shotgun (WGS) entry which is preliminary data.</text>
</comment>
<dbReference type="RefSeq" id="WP_137607903.1">
    <property type="nucleotide sequence ID" value="NZ_BJDH01000008.1"/>
</dbReference>
<reference evidence="4" key="1">
    <citation type="journal article" date="2019" name="Int. J. Syst. Evol. Microbiol.">
        <title>The Global Catalogue of Microorganisms (GCM) 10K type strain sequencing project: providing services to taxonomists for standard genome sequencing and annotation.</title>
        <authorList>
            <consortium name="The Broad Institute Genomics Platform"/>
            <consortium name="The Broad Institute Genome Sequencing Center for Infectious Disease"/>
            <person name="Wu L."/>
            <person name="Ma J."/>
        </authorList>
    </citation>
    <scope>NUCLEOTIDE SEQUENCE [LARGE SCALE GENOMIC DNA]</scope>
    <source>
        <strain evidence="4">CCM 8934</strain>
    </source>
</reference>
<dbReference type="Pfam" id="PF13731">
    <property type="entry name" value="WxL"/>
    <property type="match status" value="1"/>
</dbReference>
<sequence length="252" mass="26727">MKKLMTGLVLFSMTLLVAPVSVKAADTGTGEPELATGSTNATIEFKARETTNLIPVNPNNPNEIAKDPELGNGDITNVPAGASFVYVTKNMTFGTTAQTIDMIKPVSVAANVMLNEPKDKQAKAVSDDWKNNFIVEIADGRGIDAKWHLNLSASPLTSGKDNVTGAQISWPGSTIHQSGEQATTSRVDGETKAIDLNDQQQEILKAEGSKAAGYTTAQFDPSQITLKVPANSTKPGTYTTTLKWTLSDVATS</sequence>
<evidence type="ECO:0000259" key="2">
    <source>
        <dbReference type="Pfam" id="PF13731"/>
    </source>
</evidence>
<accession>A0ABW1UCV9</accession>
<feature type="signal peptide" evidence="1">
    <location>
        <begin position="1"/>
        <end position="24"/>
    </location>
</feature>
<proteinExistence type="predicted"/>
<gene>
    <name evidence="3" type="ORF">ACFQH1_00330</name>
</gene>
<protein>
    <submittedName>
        <fullName evidence="3">WxL domain-containing protein</fullName>
    </submittedName>
</protein>
<dbReference type="EMBL" id="JBHSSB010000003">
    <property type="protein sequence ID" value="MFC6293697.1"/>
    <property type="molecule type" value="Genomic_DNA"/>
</dbReference>
<keyword evidence="4" id="KW-1185">Reference proteome</keyword>
<dbReference type="InterPro" id="IPR027994">
    <property type="entry name" value="WxL_dom"/>
</dbReference>
<keyword evidence="1" id="KW-0732">Signal</keyword>
<evidence type="ECO:0000313" key="4">
    <source>
        <dbReference type="Proteomes" id="UP001596227"/>
    </source>
</evidence>
<evidence type="ECO:0000313" key="3">
    <source>
        <dbReference type="EMBL" id="MFC6293697.1"/>
    </source>
</evidence>
<feature type="chain" id="PRO_5047501217" evidence="1">
    <location>
        <begin position="25"/>
        <end position="252"/>
    </location>
</feature>
<organism evidence="3 4">
    <name type="scientific">Lactiplantibacillus daoliensis</name>
    <dbReference type="NCBI Taxonomy" id="2559916"/>
    <lineage>
        <taxon>Bacteria</taxon>
        <taxon>Bacillati</taxon>
        <taxon>Bacillota</taxon>
        <taxon>Bacilli</taxon>
        <taxon>Lactobacillales</taxon>
        <taxon>Lactobacillaceae</taxon>
        <taxon>Lactiplantibacillus</taxon>
    </lineage>
</organism>
<name>A0ABW1UCV9_9LACO</name>
<evidence type="ECO:0000256" key="1">
    <source>
        <dbReference type="SAM" id="SignalP"/>
    </source>
</evidence>
<feature type="domain" description="WxL" evidence="2">
    <location>
        <begin position="35"/>
        <end position="248"/>
    </location>
</feature>